<dbReference type="GO" id="GO:0003918">
    <property type="term" value="F:DNA topoisomerase type II (double strand cut, ATP-hydrolyzing) activity"/>
    <property type="evidence" value="ECO:0007669"/>
    <property type="project" value="UniProtKB-EC"/>
</dbReference>
<evidence type="ECO:0000256" key="5">
    <source>
        <dbReference type="ARBA" id="ARBA00023029"/>
    </source>
</evidence>
<accession>A0A645AU31</accession>
<name>A0A645AU31_9ZZZZ</name>
<dbReference type="InterPro" id="IPR000565">
    <property type="entry name" value="Topo_IIA_B"/>
</dbReference>
<gene>
    <name evidence="9" type="primary">gyrB_48</name>
    <name evidence="9" type="ORF">SDC9_103579</name>
</gene>
<keyword evidence="4" id="KW-0067">ATP-binding</keyword>
<dbReference type="SUPFAM" id="SSF56719">
    <property type="entry name" value="Type II DNA topoisomerase"/>
    <property type="match status" value="1"/>
</dbReference>
<comment type="catalytic activity">
    <reaction evidence="1">
        <text>ATP-dependent breakage, passage and rejoining of double-stranded DNA.</text>
        <dbReference type="EC" id="5.6.2.2"/>
    </reaction>
</comment>
<keyword evidence="7 9" id="KW-0413">Isomerase</keyword>
<evidence type="ECO:0000256" key="3">
    <source>
        <dbReference type="ARBA" id="ARBA00022741"/>
    </source>
</evidence>
<dbReference type="PANTHER" id="PTHR45866">
    <property type="entry name" value="DNA GYRASE/TOPOISOMERASE SUBUNIT B"/>
    <property type="match status" value="1"/>
</dbReference>
<dbReference type="GO" id="GO:0006265">
    <property type="term" value="P:DNA topological change"/>
    <property type="evidence" value="ECO:0007669"/>
    <property type="project" value="InterPro"/>
</dbReference>
<dbReference type="PRINTS" id="PR01159">
    <property type="entry name" value="DNAGYRASEB"/>
</dbReference>
<reference evidence="9" key="1">
    <citation type="submission" date="2019-08" db="EMBL/GenBank/DDBJ databases">
        <authorList>
            <person name="Kucharzyk K."/>
            <person name="Murdoch R.W."/>
            <person name="Higgins S."/>
            <person name="Loffler F."/>
        </authorList>
    </citation>
    <scope>NUCLEOTIDE SEQUENCE</scope>
</reference>
<keyword evidence="3" id="KW-0547">Nucleotide-binding</keyword>
<dbReference type="Gene3D" id="3.40.50.670">
    <property type="match status" value="1"/>
</dbReference>
<keyword evidence="6" id="KW-0238">DNA-binding</keyword>
<comment type="caution">
    <text evidence="9">The sequence shown here is derived from an EMBL/GenBank/DDBJ whole genome shotgun (WGS) entry which is preliminary data.</text>
</comment>
<dbReference type="AlphaFoldDB" id="A0A645AU31"/>
<feature type="domain" description="DNA gyrase B subunit C-terminal" evidence="8">
    <location>
        <begin position="69"/>
        <end position="129"/>
    </location>
</feature>
<evidence type="ECO:0000256" key="1">
    <source>
        <dbReference type="ARBA" id="ARBA00000185"/>
    </source>
</evidence>
<dbReference type="GO" id="GO:0003677">
    <property type="term" value="F:DNA binding"/>
    <property type="evidence" value="ECO:0007669"/>
    <property type="project" value="UniProtKB-KW"/>
</dbReference>
<comment type="similarity">
    <text evidence="2">Belongs to the type II topoisomerase GyrB family.</text>
</comment>
<dbReference type="PANTHER" id="PTHR45866:SF1">
    <property type="entry name" value="DNA GYRASE SUBUNIT B, MITOCHONDRIAL"/>
    <property type="match status" value="1"/>
</dbReference>
<evidence type="ECO:0000256" key="6">
    <source>
        <dbReference type="ARBA" id="ARBA00023125"/>
    </source>
</evidence>
<dbReference type="InterPro" id="IPR002288">
    <property type="entry name" value="DNA_gyrase_B_C"/>
</dbReference>
<evidence type="ECO:0000313" key="9">
    <source>
        <dbReference type="EMBL" id="MPM56765.1"/>
    </source>
</evidence>
<evidence type="ECO:0000256" key="4">
    <source>
        <dbReference type="ARBA" id="ARBA00022840"/>
    </source>
</evidence>
<evidence type="ECO:0000256" key="2">
    <source>
        <dbReference type="ARBA" id="ARBA00010708"/>
    </source>
</evidence>
<dbReference type="InterPro" id="IPR013759">
    <property type="entry name" value="Topo_IIA_B_C"/>
</dbReference>
<evidence type="ECO:0000259" key="8">
    <source>
        <dbReference type="Pfam" id="PF00986"/>
    </source>
</evidence>
<dbReference type="EMBL" id="VSSQ01015921">
    <property type="protein sequence ID" value="MPM56765.1"/>
    <property type="molecule type" value="Genomic_DNA"/>
</dbReference>
<dbReference type="Pfam" id="PF00986">
    <property type="entry name" value="DNA_gyraseB_C"/>
    <property type="match status" value="1"/>
</dbReference>
<keyword evidence="5" id="KW-0799">Topoisomerase</keyword>
<dbReference type="GO" id="GO:0005524">
    <property type="term" value="F:ATP binding"/>
    <property type="evidence" value="ECO:0007669"/>
    <property type="project" value="UniProtKB-KW"/>
</dbReference>
<evidence type="ECO:0000256" key="7">
    <source>
        <dbReference type="ARBA" id="ARBA00023235"/>
    </source>
</evidence>
<sequence>MTDADVDGSHIRILMLTFFYRHMRPLIENGYVYIAQPPLFQIKRGNYLKYVYSDEELETTLNEIGREPKPTIQRYKGLGEMNPEQLWDTTMDPDQRIMLKVTVEDAIEADELFTLLMGDKVEPRREFIEQNSKLVVDLDV</sequence>
<proteinExistence type="inferred from homology"/>
<protein>
    <submittedName>
        <fullName evidence="9">DNA gyrase subunit B</fullName>
    </submittedName>
</protein>
<organism evidence="9">
    <name type="scientific">bioreactor metagenome</name>
    <dbReference type="NCBI Taxonomy" id="1076179"/>
    <lineage>
        <taxon>unclassified sequences</taxon>
        <taxon>metagenomes</taxon>
        <taxon>ecological metagenomes</taxon>
    </lineage>
</organism>
<dbReference type="InterPro" id="IPR013760">
    <property type="entry name" value="Topo_IIA-like_dom_sf"/>
</dbReference>
<dbReference type="PRINTS" id="PR00418">
    <property type="entry name" value="TPI2FAMILY"/>
</dbReference>